<gene>
    <name evidence="3" type="ORF">HDG69_002176</name>
</gene>
<protein>
    <recommendedName>
        <fullName evidence="5">Lipoprotein</fullName>
    </recommendedName>
</protein>
<reference evidence="3 4" key="1">
    <citation type="submission" date="2020-05" db="EMBL/GenBank/DDBJ databases">
        <title>Genomic Encyclopedia of Type Strains, Phase III (KMG-III): the genomes of soil and plant-associated and newly described type strains.</title>
        <authorList>
            <person name="Whitman W."/>
        </authorList>
    </citation>
    <scope>NUCLEOTIDE SEQUENCE [LARGE SCALE GENOMIC DNA]</scope>
    <source>
        <strain evidence="3 4">KCTC 19046</strain>
    </source>
</reference>
<feature type="region of interest" description="Disordered" evidence="1">
    <location>
        <begin position="34"/>
        <end position="53"/>
    </location>
</feature>
<organism evidence="3 4">
    <name type="scientific">Isoptericola halotolerans</name>
    <dbReference type="NCBI Taxonomy" id="300560"/>
    <lineage>
        <taxon>Bacteria</taxon>
        <taxon>Bacillati</taxon>
        <taxon>Actinomycetota</taxon>
        <taxon>Actinomycetes</taxon>
        <taxon>Micrococcales</taxon>
        <taxon>Promicromonosporaceae</taxon>
        <taxon>Isoptericola</taxon>
    </lineage>
</organism>
<name>A0ABX2A4V7_9MICO</name>
<evidence type="ECO:0000313" key="4">
    <source>
        <dbReference type="Proteomes" id="UP000757540"/>
    </source>
</evidence>
<keyword evidence="2" id="KW-0732">Signal</keyword>
<dbReference type="PROSITE" id="PS51257">
    <property type="entry name" value="PROKAR_LIPOPROTEIN"/>
    <property type="match status" value="1"/>
</dbReference>
<comment type="caution">
    <text evidence="3">The sequence shown here is derived from an EMBL/GenBank/DDBJ whole genome shotgun (WGS) entry which is preliminary data.</text>
</comment>
<evidence type="ECO:0000256" key="1">
    <source>
        <dbReference type="SAM" id="MobiDB-lite"/>
    </source>
</evidence>
<evidence type="ECO:0008006" key="5">
    <source>
        <dbReference type="Google" id="ProtNLM"/>
    </source>
</evidence>
<proteinExistence type="predicted"/>
<dbReference type="RefSeq" id="WP_171783787.1">
    <property type="nucleotide sequence ID" value="NZ_BAAAML010000009.1"/>
</dbReference>
<feature type="chain" id="PRO_5045971838" description="Lipoprotein" evidence="2">
    <location>
        <begin position="22"/>
        <end position="194"/>
    </location>
</feature>
<dbReference type="EMBL" id="JABEZU010000002">
    <property type="protein sequence ID" value="NOV97601.1"/>
    <property type="molecule type" value="Genomic_DNA"/>
</dbReference>
<sequence length="194" mass="20959">MTTARRLVAAAVTLTVAGALAACGTDEPALTSLAEQQASASPSPSLTEEESTKQERIAEAEAVLAEYRGLEFEVAQGGYGNWALLAPYWGAELADSVAGTYREFSERGLYTTGEAELVSSEVTAYDGERVGYEDVEVTACLNTSGLRIFEEDGTELDLPNDTLEQYVNVYRLSHTGPDGRWQVLESTARTDREC</sequence>
<evidence type="ECO:0000256" key="2">
    <source>
        <dbReference type="SAM" id="SignalP"/>
    </source>
</evidence>
<evidence type="ECO:0000313" key="3">
    <source>
        <dbReference type="EMBL" id="NOV97601.1"/>
    </source>
</evidence>
<keyword evidence="4" id="KW-1185">Reference proteome</keyword>
<accession>A0ABX2A4V7</accession>
<feature type="signal peptide" evidence="2">
    <location>
        <begin position="1"/>
        <end position="21"/>
    </location>
</feature>
<feature type="compositionally biased region" description="Low complexity" evidence="1">
    <location>
        <begin position="34"/>
        <end position="46"/>
    </location>
</feature>
<dbReference type="Proteomes" id="UP000757540">
    <property type="component" value="Unassembled WGS sequence"/>
</dbReference>